<sequence length="488" mass="53587">MAALGQCPSSRTDGQRRLAPGLEALLSICNELGEAGGPWGRHVPSQMTSRSLCSWTCGGQFAGEGESIPVWLRCDEVHPRCGNCVKHGVLCDFENNSVAPRKPVVAPSPVPSPGLSPEPVSIDRLLELRLLHHFTVSTANTLYIRPCSSDHVWQRAVPLLAFQQGWPYLMDAILSVAALHLRTLSPDDNVLARASITYSSTCLTTYCGAVERGITAANAEALFLTATLIAFRSAASRLFLKDDSDPDAVPDNTRYVLPMAWFHAFQSFKSIISTSWHWIQDSQVVKAVIDSQPSWKQDSTPLDDDSFFAHLLDGLDQELADEPPQQVSATSQGYFYAVGVLNWAHKSAYAPAALAFPAGVSGRFVELLEEKRPRALVILACFYALLKRVHGVWWLNDVARREVAGITGLFDPASPWRRHLEWPIRVSVWEGTDVPPEVWGVECDAQPPEERRLVESLVNHMELLSKQAAKNSSLAVDGNSGLNTATLD</sequence>
<dbReference type="EMBL" id="NJES01000343">
    <property type="protein sequence ID" value="PHH73442.1"/>
    <property type="molecule type" value="Genomic_DNA"/>
</dbReference>
<reference evidence="2 3" key="1">
    <citation type="submission" date="2017-06" db="EMBL/GenBank/DDBJ databases">
        <title>Ant-infecting Ophiocordyceps genomes reveal a high diversity of potential behavioral manipulation genes and a possible major role for enterotoxins.</title>
        <authorList>
            <person name="De Bekker C."/>
            <person name="Evans H.C."/>
            <person name="Brachmann A."/>
            <person name="Hughes D.P."/>
        </authorList>
    </citation>
    <scope>NUCLEOTIDE SEQUENCE [LARGE SCALE GENOMIC DNA]</scope>
    <source>
        <strain evidence="2 3">Map16</strain>
    </source>
</reference>
<accession>A0A2C5Z1B4</accession>
<evidence type="ECO:0000256" key="1">
    <source>
        <dbReference type="ARBA" id="ARBA00023242"/>
    </source>
</evidence>
<dbReference type="SUPFAM" id="SSF57701">
    <property type="entry name" value="Zn2/Cys6 DNA-binding domain"/>
    <property type="match status" value="1"/>
</dbReference>
<name>A0A2C5Z1B4_9HYPO</name>
<evidence type="ECO:0008006" key="4">
    <source>
        <dbReference type="Google" id="ProtNLM"/>
    </source>
</evidence>
<evidence type="ECO:0000313" key="3">
    <source>
        <dbReference type="Proteomes" id="UP000226431"/>
    </source>
</evidence>
<keyword evidence="1" id="KW-0539">Nucleus</keyword>
<protein>
    <recommendedName>
        <fullName evidence="4">Zn(2)-C6 fungal-type domain-containing protein</fullName>
    </recommendedName>
</protein>
<dbReference type="Proteomes" id="UP000226431">
    <property type="component" value="Unassembled WGS sequence"/>
</dbReference>
<dbReference type="STRING" id="2004952.A0A2C5Z1B4"/>
<proteinExistence type="predicted"/>
<evidence type="ECO:0000313" key="2">
    <source>
        <dbReference type="EMBL" id="PHH73442.1"/>
    </source>
</evidence>
<dbReference type="Gene3D" id="4.10.240.10">
    <property type="entry name" value="Zn(2)-C6 fungal-type DNA-binding domain"/>
    <property type="match status" value="1"/>
</dbReference>
<dbReference type="PANTHER" id="PTHR47657:SF14">
    <property type="entry name" value="ZN(2)-C6 FUNGAL-TYPE DOMAIN-CONTAINING PROTEIN"/>
    <property type="match status" value="1"/>
</dbReference>
<dbReference type="InterPro" id="IPR001138">
    <property type="entry name" value="Zn2Cys6_DnaBD"/>
</dbReference>
<keyword evidence="3" id="KW-1185">Reference proteome</keyword>
<organism evidence="2 3">
    <name type="scientific">Ophiocordyceps camponoti-rufipedis</name>
    <dbReference type="NCBI Taxonomy" id="2004952"/>
    <lineage>
        <taxon>Eukaryota</taxon>
        <taxon>Fungi</taxon>
        <taxon>Dikarya</taxon>
        <taxon>Ascomycota</taxon>
        <taxon>Pezizomycotina</taxon>
        <taxon>Sordariomycetes</taxon>
        <taxon>Hypocreomycetidae</taxon>
        <taxon>Hypocreales</taxon>
        <taxon>Ophiocordycipitaceae</taxon>
        <taxon>Ophiocordyceps</taxon>
    </lineage>
</organism>
<dbReference type="PANTHER" id="PTHR47657">
    <property type="entry name" value="STEROL REGULATORY ELEMENT-BINDING PROTEIN ECM22"/>
    <property type="match status" value="1"/>
</dbReference>
<comment type="caution">
    <text evidence="2">The sequence shown here is derived from an EMBL/GenBank/DDBJ whole genome shotgun (WGS) entry which is preliminary data.</text>
</comment>
<dbReference type="AlphaFoldDB" id="A0A2C5Z1B4"/>
<dbReference type="GO" id="GO:0008270">
    <property type="term" value="F:zinc ion binding"/>
    <property type="evidence" value="ECO:0007669"/>
    <property type="project" value="InterPro"/>
</dbReference>
<dbReference type="InterPro" id="IPR036864">
    <property type="entry name" value="Zn2-C6_fun-type_DNA-bd_sf"/>
</dbReference>
<dbReference type="GO" id="GO:0000981">
    <property type="term" value="F:DNA-binding transcription factor activity, RNA polymerase II-specific"/>
    <property type="evidence" value="ECO:0007669"/>
    <property type="project" value="InterPro"/>
</dbReference>
<dbReference type="OrthoDB" id="3031538at2759"/>
<dbReference type="CDD" id="cd00067">
    <property type="entry name" value="GAL4"/>
    <property type="match status" value="1"/>
</dbReference>
<gene>
    <name evidence="2" type="ORF">CDD80_3823</name>
</gene>
<dbReference type="InterPro" id="IPR052400">
    <property type="entry name" value="Zn2-C6_fungal_TF"/>
</dbReference>